<evidence type="ECO:0000313" key="2">
    <source>
        <dbReference type="EMBL" id="CAK9314922.1"/>
    </source>
</evidence>
<keyword evidence="3" id="KW-1185">Reference proteome</keyword>
<dbReference type="EMBL" id="OZ021736">
    <property type="protein sequence ID" value="CAK9314922.1"/>
    <property type="molecule type" value="Genomic_DNA"/>
</dbReference>
<dbReference type="InterPro" id="IPR035897">
    <property type="entry name" value="Toll_tir_struct_dom_sf"/>
</dbReference>
<name>A0ABP0Y4L6_9ROSI</name>
<protein>
    <recommendedName>
        <fullName evidence="1">TIR domain-containing protein</fullName>
    </recommendedName>
</protein>
<dbReference type="Gene3D" id="3.40.50.10140">
    <property type="entry name" value="Toll/interleukin-1 receptor homology (TIR) domain"/>
    <property type="match status" value="1"/>
</dbReference>
<dbReference type="InterPro" id="IPR000157">
    <property type="entry name" value="TIR_dom"/>
</dbReference>
<dbReference type="SMART" id="SM00255">
    <property type="entry name" value="TIR"/>
    <property type="match status" value="1"/>
</dbReference>
<dbReference type="Proteomes" id="UP001642487">
    <property type="component" value="Chromosome 2"/>
</dbReference>
<reference evidence="2 3" key="1">
    <citation type="submission" date="2024-03" db="EMBL/GenBank/DDBJ databases">
        <authorList>
            <person name="Gkanogiannis A."/>
            <person name="Becerra Lopez-Lavalle L."/>
        </authorList>
    </citation>
    <scope>NUCLEOTIDE SEQUENCE [LARGE SCALE GENOMIC DNA]</scope>
</reference>
<dbReference type="SUPFAM" id="SSF52540">
    <property type="entry name" value="P-loop containing nucleoside triphosphate hydrolases"/>
    <property type="match status" value="1"/>
</dbReference>
<dbReference type="Pfam" id="PF01582">
    <property type="entry name" value="TIR"/>
    <property type="match status" value="1"/>
</dbReference>
<accession>A0ABP0Y4L6</accession>
<dbReference type="Gene3D" id="3.40.50.300">
    <property type="entry name" value="P-loop containing nucleotide triphosphate hydrolases"/>
    <property type="match status" value="1"/>
</dbReference>
<dbReference type="PANTHER" id="PTHR11017:SF570">
    <property type="entry name" value="DISEASE RESISTANCE PROTEIN (TIR-NBS CLASS)-RELATED"/>
    <property type="match status" value="1"/>
</dbReference>
<dbReference type="InterPro" id="IPR044974">
    <property type="entry name" value="Disease_R_plants"/>
</dbReference>
<evidence type="ECO:0000313" key="3">
    <source>
        <dbReference type="Proteomes" id="UP001642487"/>
    </source>
</evidence>
<sequence length="288" mass="31882">MSRQPIDEDDGRSRKRKRITTIYGGGGWWLNCIKTRLSIIFGATNSNRLNVLNTDLGSSMDRASGSSSTHSRWSYDVFLSFRGEDTRANFTSHLDMALRQRGINVFIDNKLPSGEEISTSLLKSIEGSRILIVIISKNYASSSWCLDELVKIIECKNFKGQMVLPIFFKVDPSDVRKQTGTFGDALARLHDQLKFSNKIQTLEGSYAVAHLAGLSVTEKVNEAEIIEQIVKKVMDKLNRPTLLEVAKYPVGIEEQVTNLVSLVMSDGVTMVGIYGIGGIGKTTLAKAL</sequence>
<dbReference type="PANTHER" id="PTHR11017">
    <property type="entry name" value="LEUCINE-RICH REPEAT-CONTAINING PROTEIN"/>
    <property type="match status" value="1"/>
</dbReference>
<dbReference type="SUPFAM" id="SSF52200">
    <property type="entry name" value="Toll/Interleukin receptor TIR domain"/>
    <property type="match status" value="1"/>
</dbReference>
<gene>
    <name evidence="2" type="ORF">CITCOLO1_LOCUS6695</name>
</gene>
<dbReference type="InterPro" id="IPR027417">
    <property type="entry name" value="P-loop_NTPase"/>
</dbReference>
<organism evidence="2 3">
    <name type="scientific">Citrullus colocynthis</name>
    <name type="common">colocynth</name>
    <dbReference type="NCBI Taxonomy" id="252529"/>
    <lineage>
        <taxon>Eukaryota</taxon>
        <taxon>Viridiplantae</taxon>
        <taxon>Streptophyta</taxon>
        <taxon>Embryophyta</taxon>
        <taxon>Tracheophyta</taxon>
        <taxon>Spermatophyta</taxon>
        <taxon>Magnoliopsida</taxon>
        <taxon>eudicotyledons</taxon>
        <taxon>Gunneridae</taxon>
        <taxon>Pentapetalae</taxon>
        <taxon>rosids</taxon>
        <taxon>fabids</taxon>
        <taxon>Cucurbitales</taxon>
        <taxon>Cucurbitaceae</taxon>
        <taxon>Benincaseae</taxon>
        <taxon>Citrullus</taxon>
    </lineage>
</organism>
<evidence type="ECO:0000259" key="1">
    <source>
        <dbReference type="PROSITE" id="PS50104"/>
    </source>
</evidence>
<feature type="domain" description="TIR" evidence="1">
    <location>
        <begin position="73"/>
        <end position="237"/>
    </location>
</feature>
<dbReference type="PROSITE" id="PS50104">
    <property type="entry name" value="TIR"/>
    <property type="match status" value="1"/>
</dbReference>
<proteinExistence type="predicted"/>